<accession>M3D3E7</accession>
<dbReference type="AlphaFoldDB" id="M3D3E7"/>
<protein>
    <submittedName>
        <fullName evidence="1">Uncharacterized protein</fullName>
    </submittedName>
</protein>
<gene>
    <name evidence="1" type="ORF">SEPMUDRAFT_149096</name>
</gene>
<proteinExistence type="predicted"/>
<evidence type="ECO:0000313" key="2">
    <source>
        <dbReference type="Proteomes" id="UP000016931"/>
    </source>
</evidence>
<organism evidence="1 2">
    <name type="scientific">Sphaerulina musiva (strain SO2202)</name>
    <name type="common">Poplar stem canker fungus</name>
    <name type="synonym">Septoria musiva</name>
    <dbReference type="NCBI Taxonomy" id="692275"/>
    <lineage>
        <taxon>Eukaryota</taxon>
        <taxon>Fungi</taxon>
        <taxon>Dikarya</taxon>
        <taxon>Ascomycota</taxon>
        <taxon>Pezizomycotina</taxon>
        <taxon>Dothideomycetes</taxon>
        <taxon>Dothideomycetidae</taxon>
        <taxon>Mycosphaerellales</taxon>
        <taxon>Mycosphaerellaceae</taxon>
        <taxon>Sphaerulina</taxon>
    </lineage>
</organism>
<evidence type="ECO:0000313" key="1">
    <source>
        <dbReference type="EMBL" id="EMF12409.1"/>
    </source>
</evidence>
<dbReference type="HOGENOM" id="CLU_2514075_0_0_1"/>
<dbReference type="EMBL" id="KB456264">
    <property type="protein sequence ID" value="EMF12409.1"/>
    <property type="molecule type" value="Genomic_DNA"/>
</dbReference>
<name>M3D3E7_SPHMS</name>
<sequence>MVGWHTRLGVVLRSAPCADMSKRNCQQILDTVSGMARIINTAGLQFEKGVVSDRPINAESQDVKSKYWPHRHRRAPATSLAKVQD</sequence>
<reference evidence="1 2" key="1">
    <citation type="journal article" date="2012" name="PLoS Pathog.">
        <title>Diverse lifestyles and strategies of plant pathogenesis encoded in the genomes of eighteen Dothideomycetes fungi.</title>
        <authorList>
            <person name="Ohm R.A."/>
            <person name="Feau N."/>
            <person name="Henrissat B."/>
            <person name="Schoch C.L."/>
            <person name="Horwitz B.A."/>
            <person name="Barry K.W."/>
            <person name="Condon B.J."/>
            <person name="Copeland A.C."/>
            <person name="Dhillon B."/>
            <person name="Glaser F."/>
            <person name="Hesse C.N."/>
            <person name="Kosti I."/>
            <person name="LaButti K."/>
            <person name="Lindquist E.A."/>
            <person name="Lucas S."/>
            <person name="Salamov A.A."/>
            <person name="Bradshaw R.E."/>
            <person name="Ciuffetti L."/>
            <person name="Hamelin R.C."/>
            <person name="Kema G.H.J."/>
            <person name="Lawrence C."/>
            <person name="Scott J.A."/>
            <person name="Spatafora J.W."/>
            <person name="Turgeon B.G."/>
            <person name="de Wit P.J.G.M."/>
            <person name="Zhong S."/>
            <person name="Goodwin S.B."/>
            <person name="Grigoriev I.V."/>
        </authorList>
    </citation>
    <scope>NUCLEOTIDE SEQUENCE [LARGE SCALE GENOMIC DNA]</scope>
    <source>
        <strain evidence="1 2">SO2202</strain>
    </source>
</reference>
<dbReference type="GeneID" id="27902474"/>
<keyword evidence="2" id="KW-1185">Reference proteome</keyword>
<dbReference type="RefSeq" id="XP_016760530.1">
    <property type="nucleotide sequence ID" value="XM_016905337.1"/>
</dbReference>
<dbReference type="Proteomes" id="UP000016931">
    <property type="component" value="Unassembled WGS sequence"/>
</dbReference>